<evidence type="ECO:0000313" key="3">
    <source>
        <dbReference type="Proteomes" id="UP000886520"/>
    </source>
</evidence>
<reference evidence="2" key="1">
    <citation type="submission" date="2021-01" db="EMBL/GenBank/DDBJ databases">
        <title>Adiantum capillus-veneris genome.</title>
        <authorList>
            <person name="Fang Y."/>
            <person name="Liao Q."/>
        </authorList>
    </citation>
    <scope>NUCLEOTIDE SEQUENCE</scope>
    <source>
        <strain evidence="2">H3</strain>
        <tissue evidence="2">Leaf</tissue>
    </source>
</reference>
<gene>
    <name evidence="2" type="ORF">GOP47_0025743</name>
</gene>
<evidence type="ECO:0000313" key="2">
    <source>
        <dbReference type="EMBL" id="KAI5059424.1"/>
    </source>
</evidence>
<protein>
    <submittedName>
        <fullName evidence="2">Uncharacterized protein</fullName>
    </submittedName>
</protein>
<dbReference type="EMBL" id="JABFUD020000025">
    <property type="protein sequence ID" value="KAI5059424.1"/>
    <property type="molecule type" value="Genomic_DNA"/>
</dbReference>
<comment type="caution">
    <text evidence="2">The sequence shown here is derived from an EMBL/GenBank/DDBJ whole genome shotgun (WGS) entry which is preliminary data.</text>
</comment>
<feature type="region of interest" description="Disordered" evidence="1">
    <location>
        <begin position="1"/>
        <end position="20"/>
    </location>
</feature>
<dbReference type="Proteomes" id="UP000886520">
    <property type="component" value="Chromosome 25"/>
</dbReference>
<name>A0A9D4Z376_ADICA</name>
<evidence type="ECO:0000256" key="1">
    <source>
        <dbReference type="SAM" id="MobiDB-lite"/>
    </source>
</evidence>
<organism evidence="2 3">
    <name type="scientific">Adiantum capillus-veneris</name>
    <name type="common">Maidenhair fern</name>
    <dbReference type="NCBI Taxonomy" id="13818"/>
    <lineage>
        <taxon>Eukaryota</taxon>
        <taxon>Viridiplantae</taxon>
        <taxon>Streptophyta</taxon>
        <taxon>Embryophyta</taxon>
        <taxon>Tracheophyta</taxon>
        <taxon>Polypodiopsida</taxon>
        <taxon>Polypodiidae</taxon>
        <taxon>Polypodiales</taxon>
        <taxon>Pteridineae</taxon>
        <taxon>Pteridaceae</taxon>
        <taxon>Vittarioideae</taxon>
        <taxon>Adiantum</taxon>
    </lineage>
</organism>
<keyword evidence="3" id="KW-1185">Reference proteome</keyword>
<feature type="compositionally biased region" description="Basic and acidic residues" evidence="1">
    <location>
        <begin position="1"/>
        <end position="13"/>
    </location>
</feature>
<accession>A0A9D4Z376</accession>
<sequence>MERQQASADHAKNPEGLGIQAAMPKAVSEDTKAAINAALRREDKKLTEASEAARGLDSFKCFLSKRTTTIEVVPEFSGFQGLDSAIKLGSAENKHDLVLPHKVSFDELRECRMQMSAYDYLTDPSTLKDQAKGMVVTLELERPLGEAATTTMLEKDVELKDVLICPHSQEAWKTSAKVEGTACDNGALGLDIDSANDNNGHAMTLPDMSSVLADAPSVEAAGCMEENNKRISAHTQEAMITTTKVEGIADVGVPKADMMVSEDTKAANAALRREDKKVTEAAKGLDSFKSLLSKRTTTVLECRMQMSAYDCLTDPSTLKYQAKGSSKALAFNFPTCR</sequence>
<proteinExistence type="predicted"/>
<dbReference type="AlphaFoldDB" id="A0A9D4Z376"/>